<evidence type="ECO:0000313" key="2">
    <source>
        <dbReference type="EMBL" id="KGI82143.1"/>
    </source>
</evidence>
<gene>
    <name evidence="2" type="ORF">IL38_07535</name>
</gene>
<accession>A0ABR4X7H2</accession>
<dbReference type="EMBL" id="JPMV01000013">
    <property type="protein sequence ID" value="KGI82143.1"/>
    <property type="molecule type" value="Genomic_DNA"/>
</dbReference>
<evidence type="ECO:0000256" key="1">
    <source>
        <dbReference type="SAM" id="MobiDB-lite"/>
    </source>
</evidence>
<name>A0ABR4X7H2_9ACTN</name>
<proteinExistence type="predicted"/>
<organism evidence="2 3">
    <name type="scientific">Actinopolyspora erythraea</name>
    <dbReference type="NCBI Taxonomy" id="414996"/>
    <lineage>
        <taxon>Bacteria</taxon>
        <taxon>Bacillati</taxon>
        <taxon>Actinomycetota</taxon>
        <taxon>Actinomycetes</taxon>
        <taxon>Actinopolysporales</taxon>
        <taxon>Actinopolysporaceae</taxon>
        <taxon>Actinopolyspora</taxon>
    </lineage>
</organism>
<keyword evidence="3" id="KW-1185">Reference proteome</keyword>
<dbReference type="Proteomes" id="UP000029737">
    <property type="component" value="Unassembled WGS sequence"/>
</dbReference>
<reference evidence="2 3" key="1">
    <citation type="journal article" date="2014" name="PLoS ONE">
        <title>Identification and Characterization of a New Erythromycin Biosynthetic Gene Cluster in Actinopolyspora erythraea YIM90600, a Novel Erythronolide-Producing Halophilic Actinomycete Isolated from Salt Field.</title>
        <authorList>
            <person name="Chen D."/>
            <person name="Feng J."/>
            <person name="Huang L."/>
            <person name="Zhang Q."/>
            <person name="Wu J."/>
            <person name="Zhu X."/>
            <person name="Duan Y."/>
            <person name="Xu Z."/>
        </authorList>
    </citation>
    <scope>NUCLEOTIDE SEQUENCE [LARGE SCALE GENOMIC DNA]</scope>
    <source>
        <strain evidence="2 3">YIM90600</strain>
    </source>
</reference>
<sequence length="116" mass="12114">MGAEKNVAFGSALGFVPAKLSEQGFRAGVRPSSFERFDRVVSDFGTKVRDQPADTDSARGPGGNVNSAGGALRAYDRWLGGSDPHGGIDSQTVRNTYRNGAEIHTKAADHAGGPLP</sequence>
<evidence type="ECO:0000313" key="3">
    <source>
        <dbReference type="Proteomes" id="UP000029737"/>
    </source>
</evidence>
<feature type="region of interest" description="Disordered" evidence="1">
    <location>
        <begin position="48"/>
        <end position="69"/>
    </location>
</feature>
<comment type="caution">
    <text evidence="2">The sequence shown here is derived from an EMBL/GenBank/DDBJ whole genome shotgun (WGS) entry which is preliminary data.</text>
</comment>
<protein>
    <submittedName>
        <fullName evidence="2">Uncharacterized protein</fullName>
    </submittedName>
</protein>